<keyword evidence="3" id="KW-1185">Reference proteome</keyword>
<feature type="region of interest" description="Disordered" evidence="1">
    <location>
        <begin position="1"/>
        <end position="33"/>
    </location>
</feature>
<proteinExistence type="predicted"/>
<accession>A0AA35PTQ8</accession>
<protein>
    <submittedName>
        <fullName evidence="2">Uncharacterized protein</fullName>
    </submittedName>
</protein>
<evidence type="ECO:0000256" key="1">
    <source>
        <dbReference type="SAM" id="MobiDB-lite"/>
    </source>
</evidence>
<dbReference type="EMBL" id="OX395143">
    <property type="protein sequence ID" value="CAI5797830.1"/>
    <property type="molecule type" value="Genomic_DNA"/>
</dbReference>
<gene>
    <name evidence="2" type="ORF">PODLI_1B036898</name>
</gene>
<organism evidence="2 3">
    <name type="scientific">Podarcis lilfordi</name>
    <name type="common">Lilford's wall lizard</name>
    <dbReference type="NCBI Taxonomy" id="74358"/>
    <lineage>
        <taxon>Eukaryota</taxon>
        <taxon>Metazoa</taxon>
        <taxon>Chordata</taxon>
        <taxon>Craniata</taxon>
        <taxon>Vertebrata</taxon>
        <taxon>Euteleostomi</taxon>
        <taxon>Lepidosauria</taxon>
        <taxon>Squamata</taxon>
        <taxon>Bifurcata</taxon>
        <taxon>Unidentata</taxon>
        <taxon>Episquamata</taxon>
        <taxon>Laterata</taxon>
        <taxon>Lacertibaenia</taxon>
        <taxon>Lacertidae</taxon>
        <taxon>Podarcis</taxon>
    </lineage>
</organism>
<evidence type="ECO:0000313" key="3">
    <source>
        <dbReference type="Proteomes" id="UP001178461"/>
    </source>
</evidence>
<sequence length="73" mass="7832">MGEAAHSLGPGDGQMLIGEAHGKAGGRMKKRKQQVNRALRESWETFLTNVYSLTLSHPTSRPTADEAQAVGTP</sequence>
<reference evidence="2" key="1">
    <citation type="submission" date="2022-12" db="EMBL/GenBank/DDBJ databases">
        <authorList>
            <person name="Alioto T."/>
            <person name="Alioto T."/>
            <person name="Gomez Garrido J."/>
        </authorList>
    </citation>
    <scope>NUCLEOTIDE SEQUENCE</scope>
</reference>
<evidence type="ECO:0000313" key="2">
    <source>
        <dbReference type="EMBL" id="CAI5797830.1"/>
    </source>
</evidence>
<name>A0AA35PTQ8_9SAUR</name>
<feature type="compositionally biased region" description="Basic residues" evidence="1">
    <location>
        <begin position="24"/>
        <end position="33"/>
    </location>
</feature>
<dbReference type="Proteomes" id="UP001178461">
    <property type="component" value="Chromosome 16"/>
</dbReference>
<dbReference type="AlphaFoldDB" id="A0AA35PTQ8"/>